<dbReference type="AlphaFoldDB" id="A0A242Z004"/>
<keyword evidence="1" id="KW-0812">Transmembrane</keyword>
<evidence type="ECO:0000256" key="1">
    <source>
        <dbReference type="SAM" id="Phobius"/>
    </source>
</evidence>
<keyword evidence="1" id="KW-1133">Transmembrane helix</keyword>
<comment type="caution">
    <text evidence="2">The sequence shown here is derived from an EMBL/GenBank/DDBJ whole genome shotgun (WGS) entry which is preliminary data.</text>
</comment>
<evidence type="ECO:0000313" key="2">
    <source>
        <dbReference type="EMBL" id="OTX84870.1"/>
    </source>
</evidence>
<keyword evidence="1" id="KW-0472">Membrane</keyword>
<dbReference type="RefSeq" id="WP_086423042.1">
    <property type="nucleotide sequence ID" value="NZ_NFDE01000063.1"/>
</dbReference>
<feature type="transmembrane region" description="Helical" evidence="1">
    <location>
        <begin position="53"/>
        <end position="75"/>
    </location>
</feature>
<feature type="transmembrane region" description="Helical" evidence="1">
    <location>
        <begin position="26"/>
        <end position="47"/>
    </location>
</feature>
<dbReference type="InterPro" id="IPR024414">
    <property type="entry name" value="Uncharacterised_PrgI"/>
</dbReference>
<dbReference type="EMBL" id="NFDE01000063">
    <property type="protein sequence ID" value="OTX84870.1"/>
    <property type="molecule type" value="Genomic_DNA"/>
</dbReference>
<evidence type="ECO:0008006" key="4">
    <source>
        <dbReference type="Google" id="ProtNLM"/>
    </source>
</evidence>
<name>A0A242Z004_9BACI</name>
<dbReference type="Pfam" id="PF12666">
    <property type="entry name" value="PrgI"/>
    <property type="match status" value="1"/>
</dbReference>
<evidence type="ECO:0000313" key="3">
    <source>
        <dbReference type="Proteomes" id="UP000194945"/>
    </source>
</evidence>
<organism evidence="2 3">
    <name type="scientific">Bacillus wiedmannii</name>
    <dbReference type="NCBI Taxonomy" id="1890302"/>
    <lineage>
        <taxon>Bacteria</taxon>
        <taxon>Bacillati</taxon>
        <taxon>Bacillota</taxon>
        <taxon>Bacilli</taxon>
        <taxon>Bacillales</taxon>
        <taxon>Bacillaceae</taxon>
        <taxon>Bacillus</taxon>
        <taxon>Bacillus cereus group</taxon>
    </lineage>
</organism>
<proteinExistence type="predicted"/>
<gene>
    <name evidence="2" type="ORF">BK730_24145</name>
</gene>
<reference evidence="2 3" key="1">
    <citation type="submission" date="2016-10" db="EMBL/GenBank/DDBJ databases">
        <title>Comparative genomics of Bacillus thuringiensis reveals a path to pathogens against multiple invertebrate hosts.</title>
        <authorList>
            <person name="Zheng J."/>
            <person name="Gao Q."/>
            <person name="Liu H."/>
            <person name="Peng D."/>
            <person name="Ruan L."/>
            <person name="Sun M."/>
        </authorList>
    </citation>
    <scope>NUCLEOTIDE SEQUENCE [LARGE SCALE GENOMIC DNA]</scope>
    <source>
        <strain evidence="2">BGSC 4BK1</strain>
    </source>
</reference>
<protein>
    <recommendedName>
        <fullName evidence="4">PrgI family protein</fullName>
    </recommendedName>
</protein>
<accession>A0A242Z004</accession>
<dbReference type="Proteomes" id="UP000194945">
    <property type="component" value="Unassembled WGS sequence"/>
</dbReference>
<sequence>MRIEQVPADMTSEQKVILGVVSMRQLIYLIIGGSFLYTVAPIIWDLFDGIDFYFRIGVLIISSLPVLSLIGYLAFWKIEKYNMFADYYWLVRLGEKSQYGVWRKGKKE</sequence>